<keyword evidence="4" id="KW-1003">Cell membrane</keyword>
<keyword evidence="11" id="KW-0472">Membrane</keyword>
<dbReference type="Pfam" id="PF00672">
    <property type="entry name" value="HAMP"/>
    <property type="match status" value="1"/>
</dbReference>
<dbReference type="Gene3D" id="6.10.340.10">
    <property type="match status" value="1"/>
</dbReference>
<dbReference type="InterPro" id="IPR036890">
    <property type="entry name" value="HATPase_C_sf"/>
</dbReference>
<evidence type="ECO:0000256" key="9">
    <source>
        <dbReference type="ARBA" id="ARBA00022840"/>
    </source>
</evidence>
<proteinExistence type="predicted"/>
<keyword evidence="7" id="KW-0547">Nucleotide-binding</keyword>
<dbReference type="PANTHER" id="PTHR44936:SF10">
    <property type="entry name" value="SENSOR PROTEIN RSTB"/>
    <property type="match status" value="1"/>
</dbReference>
<name>S4YB85_SORCE</name>
<reference evidence="14 15" key="1">
    <citation type="journal article" date="2013" name="Sci. Rep.">
        <title>Extraordinary expansion of a Sorangium cellulosum genome from an alkaline milieu.</title>
        <authorList>
            <person name="Han K."/>
            <person name="Li Z.F."/>
            <person name="Peng R."/>
            <person name="Zhu L.P."/>
            <person name="Zhou T."/>
            <person name="Wang L.G."/>
            <person name="Li S.G."/>
            <person name="Zhang X.B."/>
            <person name="Hu W."/>
            <person name="Wu Z.H."/>
            <person name="Qin N."/>
            <person name="Li Y.Z."/>
        </authorList>
    </citation>
    <scope>NUCLEOTIDE SEQUENCE [LARGE SCALE GENOMIC DNA]</scope>
    <source>
        <strain evidence="14 15">So0157-2</strain>
    </source>
</reference>
<keyword evidence="8" id="KW-0418">Kinase</keyword>
<dbReference type="InterPro" id="IPR050980">
    <property type="entry name" value="2C_sensor_his_kinase"/>
</dbReference>
<dbReference type="InterPro" id="IPR005467">
    <property type="entry name" value="His_kinase_dom"/>
</dbReference>
<feature type="compositionally biased region" description="Basic and acidic residues" evidence="10">
    <location>
        <begin position="1"/>
        <end position="12"/>
    </location>
</feature>
<dbReference type="Pfam" id="PF02518">
    <property type="entry name" value="HATPase_c"/>
    <property type="match status" value="1"/>
</dbReference>
<dbReference type="PANTHER" id="PTHR44936">
    <property type="entry name" value="SENSOR PROTEIN CREC"/>
    <property type="match status" value="1"/>
</dbReference>
<evidence type="ECO:0000256" key="3">
    <source>
        <dbReference type="ARBA" id="ARBA00012438"/>
    </source>
</evidence>
<dbReference type="OrthoDB" id="9781147at2"/>
<sequence>MHGDAAEKDRRGGSARAPVPPGSTLNTAADRGGRPAVLAAGVATRPGRPAMPLAARLLLAFGLVAIIATAFVGLTLREASREIIESGFADRIDAAHAGVRQQLAWEAEALRDLLPPFCQHDTFVDKAHVELERAKGDPDAMDPTSRIALRRLVPSQAKALRLDELSLVAGNGSVLAAEDASRIGARDPRLAEAIKAPGGAPRLRPAKAGGEPSLEVHCALSRHGVTIGLVGARRIGPVLARIGDAYHVRLTAAPEGRPAPRSGEAEVVRVLDFPEIPGLDVVASVSREPLRQALARLDRSIALTGATVLAIALGIAVVLARSLSRPIAALARETREVMSGAPRRVEGRGGREIADLAAAFNATIDELAAMRKRLAATERIAARREVARQIAHEIKNPLAPIRAAVETLRRLRQREDPAFDDYFEEATSTVLNEVHRIANIVTEFTRFARLPAPNPEPVDLVAIARGVVTLHAAPAGEETGGTTGGAASPRVELVAEPIPKVSADRDQLIQVLTNLVQNGLEAAGAVRRDPRVSVTIGPLPNDRVRIVVRDNGPGVAEDMVPRLFEPYATSKEKGTGLGLAIAQRIVFEHGGEIGYRKAQKGGAVFEIWLPVGGPPLLEKPPGDTTVRPRAPDVP</sequence>
<dbReference type="InterPro" id="IPR004358">
    <property type="entry name" value="Sig_transdc_His_kin-like_C"/>
</dbReference>
<feature type="domain" description="Histidine kinase" evidence="12">
    <location>
        <begin position="389"/>
        <end position="613"/>
    </location>
</feature>
<keyword evidence="11" id="KW-1133">Transmembrane helix</keyword>
<dbReference type="HOGENOM" id="CLU_019564_2_1_7"/>
<evidence type="ECO:0000256" key="7">
    <source>
        <dbReference type="ARBA" id="ARBA00022741"/>
    </source>
</evidence>
<accession>S4YB85</accession>
<protein>
    <recommendedName>
        <fullName evidence="3">histidine kinase</fullName>
        <ecNumber evidence="3">2.7.13.3</ecNumber>
    </recommendedName>
</protein>
<evidence type="ECO:0000256" key="2">
    <source>
        <dbReference type="ARBA" id="ARBA00004651"/>
    </source>
</evidence>
<dbReference type="AlphaFoldDB" id="S4YB85"/>
<dbReference type="SMART" id="SM00387">
    <property type="entry name" value="HATPase_c"/>
    <property type="match status" value="1"/>
</dbReference>
<dbReference type="SUPFAM" id="SSF47384">
    <property type="entry name" value="Homodimeric domain of signal transducing histidine kinase"/>
    <property type="match status" value="1"/>
</dbReference>
<keyword evidence="9" id="KW-0067">ATP-binding</keyword>
<dbReference type="Gene3D" id="1.10.287.130">
    <property type="match status" value="1"/>
</dbReference>
<evidence type="ECO:0000256" key="10">
    <source>
        <dbReference type="SAM" id="MobiDB-lite"/>
    </source>
</evidence>
<evidence type="ECO:0000313" key="14">
    <source>
        <dbReference type="EMBL" id="AGP42134.1"/>
    </source>
</evidence>
<dbReference type="PRINTS" id="PR00344">
    <property type="entry name" value="BCTRLSENSOR"/>
</dbReference>
<dbReference type="SUPFAM" id="SSF55874">
    <property type="entry name" value="ATPase domain of HSP90 chaperone/DNA topoisomerase II/histidine kinase"/>
    <property type="match status" value="1"/>
</dbReference>
<evidence type="ECO:0000256" key="6">
    <source>
        <dbReference type="ARBA" id="ARBA00022679"/>
    </source>
</evidence>
<evidence type="ECO:0000256" key="1">
    <source>
        <dbReference type="ARBA" id="ARBA00000085"/>
    </source>
</evidence>
<dbReference type="InterPro" id="IPR003594">
    <property type="entry name" value="HATPase_dom"/>
</dbReference>
<dbReference type="PROSITE" id="PS50885">
    <property type="entry name" value="HAMP"/>
    <property type="match status" value="1"/>
</dbReference>
<gene>
    <name evidence="14" type="ORF">SCE1572_51110</name>
</gene>
<dbReference type="SMART" id="SM00388">
    <property type="entry name" value="HisKA"/>
    <property type="match status" value="1"/>
</dbReference>
<feature type="domain" description="HAMP" evidence="13">
    <location>
        <begin position="321"/>
        <end position="372"/>
    </location>
</feature>
<dbReference type="CDD" id="cd00082">
    <property type="entry name" value="HisKA"/>
    <property type="match status" value="1"/>
</dbReference>
<feature type="region of interest" description="Disordered" evidence="10">
    <location>
        <begin position="1"/>
        <end position="31"/>
    </location>
</feature>
<evidence type="ECO:0000259" key="12">
    <source>
        <dbReference type="PROSITE" id="PS50109"/>
    </source>
</evidence>
<dbReference type="PROSITE" id="PS50109">
    <property type="entry name" value="HIS_KIN"/>
    <property type="match status" value="1"/>
</dbReference>
<feature type="transmembrane region" description="Helical" evidence="11">
    <location>
        <begin position="301"/>
        <end position="320"/>
    </location>
</feature>
<organism evidence="14 15">
    <name type="scientific">Sorangium cellulosum So0157-2</name>
    <dbReference type="NCBI Taxonomy" id="1254432"/>
    <lineage>
        <taxon>Bacteria</taxon>
        <taxon>Pseudomonadati</taxon>
        <taxon>Myxococcota</taxon>
        <taxon>Polyangia</taxon>
        <taxon>Polyangiales</taxon>
        <taxon>Polyangiaceae</taxon>
        <taxon>Sorangium</taxon>
    </lineage>
</organism>
<dbReference type="EMBL" id="CP003969">
    <property type="protein sequence ID" value="AGP42134.1"/>
    <property type="molecule type" value="Genomic_DNA"/>
</dbReference>
<dbReference type="Gene3D" id="3.30.565.10">
    <property type="entry name" value="Histidine kinase-like ATPase, C-terminal domain"/>
    <property type="match status" value="1"/>
</dbReference>
<feature type="transmembrane region" description="Helical" evidence="11">
    <location>
        <begin position="53"/>
        <end position="76"/>
    </location>
</feature>
<evidence type="ECO:0000256" key="5">
    <source>
        <dbReference type="ARBA" id="ARBA00022553"/>
    </source>
</evidence>
<dbReference type="GO" id="GO:0005886">
    <property type="term" value="C:plasma membrane"/>
    <property type="evidence" value="ECO:0007669"/>
    <property type="project" value="UniProtKB-SubCell"/>
</dbReference>
<dbReference type="Pfam" id="PF00512">
    <property type="entry name" value="HisKA"/>
    <property type="match status" value="1"/>
</dbReference>
<dbReference type="KEGG" id="scu:SCE1572_51110"/>
<dbReference type="PATRIC" id="fig|1254432.3.peg.11521"/>
<dbReference type="InterPro" id="IPR036097">
    <property type="entry name" value="HisK_dim/P_sf"/>
</dbReference>
<evidence type="ECO:0000256" key="8">
    <source>
        <dbReference type="ARBA" id="ARBA00022777"/>
    </source>
</evidence>
<dbReference type="EC" id="2.7.13.3" evidence="3"/>
<evidence type="ECO:0000259" key="13">
    <source>
        <dbReference type="PROSITE" id="PS50885"/>
    </source>
</evidence>
<dbReference type="GO" id="GO:0000155">
    <property type="term" value="F:phosphorelay sensor kinase activity"/>
    <property type="evidence" value="ECO:0007669"/>
    <property type="project" value="InterPro"/>
</dbReference>
<evidence type="ECO:0000256" key="11">
    <source>
        <dbReference type="SAM" id="Phobius"/>
    </source>
</evidence>
<evidence type="ECO:0000256" key="4">
    <source>
        <dbReference type="ARBA" id="ARBA00022475"/>
    </source>
</evidence>
<dbReference type="GO" id="GO:0005524">
    <property type="term" value="F:ATP binding"/>
    <property type="evidence" value="ECO:0007669"/>
    <property type="project" value="UniProtKB-KW"/>
</dbReference>
<dbReference type="CDD" id="cd06225">
    <property type="entry name" value="HAMP"/>
    <property type="match status" value="1"/>
</dbReference>
<dbReference type="eggNOG" id="COG5000">
    <property type="taxonomic scope" value="Bacteria"/>
</dbReference>
<dbReference type="InterPro" id="IPR003660">
    <property type="entry name" value="HAMP_dom"/>
</dbReference>
<dbReference type="InterPro" id="IPR003661">
    <property type="entry name" value="HisK_dim/P_dom"/>
</dbReference>
<comment type="subcellular location">
    <subcellularLocation>
        <location evidence="2">Cell membrane</location>
        <topology evidence="2">Multi-pass membrane protein</topology>
    </subcellularLocation>
</comment>
<dbReference type="STRING" id="1254432.SCE1572_51110"/>
<dbReference type="Proteomes" id="UP000014803">
    <property type="component" value="Chromosome"/>
</dbReference>
<keyword evidence="5" id="KW-0597">Phosphoprotein</keyword>
<comment type="catalytic activity">
    <reaction evidence="1">
        <text>ATP + protein L-histidine = ADP + protein N-phospho-L-histidine.</text>
        <dbReference type="EC" id="2.7.13.3"/>
    </reaction>
</comment>
<evidence type="ECO:0000313" key="15">
    <source>
        <dbReference type="Proteomes" id="UP000014803"/>
    </source>
</evidence>
<keyword evidence="6" id="KW-0808">Transferase</keyword>
<keyword evidence="11" id="KW-0812">Transmembrane</keyword>